<dbReference type="EMBL" id="UINC01017355">
    <property type="protein sequence ID" value="SVA71833.1"/>
    <property type="molecule type" value="Genomic_DNA"/>
</dbReference>
<organism evidence="1">
    <name type="scientific">marine metagenome</name>
    <dbReference type="NCBI Taxonomy" id="408172"/>
    <lineage>
        <taxon>unclassified sequences</taxon>
        <taxon>metagenomes</taxon>
        <taxon>ecological metagenomes</taxon>
    </lineage>
</organism>
<sequence length="141" mass="16114">MNINKKISVDEILDEEWKMFNWSDVDEYPSFTTCDSLLTLSQKKECFISTLSNQISSDLISNAKIVNRIIQDTVMLNFTISKDGEIDFDELILDEDIIELGGLIDLSFKSSIEKLPRIFPAIKRGQQVNVKFSLPIFVSTE</sequence>
<accession>A0A381Y5R6</accession>
<protein>
    <submittedName>
        <fullName evidence="1">Uncharacterized protein</fullName>
    </submittedName>
</protein>
<gene>
    <name evidence="1" type="ORF">METZ01_LOCUS124687</name>
</gene>
<dbReference type="AlphaFoldDB" id="A0A381Y5R6"/>
<evidence type="ECO:0000313" key="1">
    <source>
        <dbReference type="EMBL" id="SVA71833.1"/>
    </source>
</evidence>
<reference evidence="1" key="1">
    <citation type="submission" date="2018-05" db="EMBL/GenBank/DDBJ databases">
        <authorList>
            <person name="Lanie J.A."/>
            <person name="Ng W.-L."/>
            <person name="Kazmierczak K.M."/>
            <person name="Andrzejewski T.M."/>
            <person name="Davidsen T.M."/>
            <person name="Wayne K.J."/>
            <person name="Tettelin H."/>
            <person name="Glass J.I."/>
            <person name="Rusch D."/>
            <person name="Podicherti R."/>
            <person name="Tsui H.-C.T."/>
            <person name="Winkler M.E."/>
        </authorList>
    </citation>
    <scope>NUCLEOTIDE SEQUENCE</scope>
</reference>
<proteinExistence type="predicted"/>
<name>A0A381Y5R6_9ZZZZ</name>